<organism evidence="2 3">
    <name type="scientific">Discostella pseudostelligera</name>
    <dbReference type="NCBI Taxonomy" id="259834"/>
    <lineage>
        <taxon>Eukaryota</taxon>
        <taxon>Sar</taxon>
        <taxon>Stramenopiles</taxon>
        <taxon>Ochrophyta</taxon>
        <taxon>Bacillariophyta</taxon>
        <taxon>Coscinodiscophyceae</taxon>
        <taxon>Thalassiosirophycidae</taxon>
        <taxon>Stephanodiscales</taxon>
        <taxon>Stephanodiscaceae</taxon>
        <taxon>Discostella</taxon>
    </lineage>
</organism>
<dbReference type="EMBL" id="JALLBG020000303">
    <property type="protein sequence ID" value="KAL3756530.1"/>
    <property type="molecule type" value="Genomic_DNA"/>
</dbReference>
<comment type="caution">
    <text evidence="2">The sequence shown here is derived from an EMBL/GenBank/DDBJ whole genome shotgun (WGS) entry which is preliminary data.</text>
</comment>
<keyword evidence="3" id="KW-1185">Reference proteome</keyword>
<dbReference type="AlphaFoldDB" id="A0ABD3LXP1"/>
<name>A0ABD3LXP1_9STRA</name>
<reference evidence="2 3" key="1">
    <citation type="submission" date="2024-10" db="EMBL/GenBank/DDBJ databases">
        <title>Updated reference genomes for cyclostephanoid diatoms.</title>
        <authorList>
            <person name="Roberts W.R."/>
            <person name="Alverson A.J."/>
        </authorList>
    </citation>
    <scope>NUCLEOTIDE SEQUENCE [LARGE SCALE GENOMIC DNA]</scope>
    <source>
        <strain evidence="2 3">AJA232-27</strain>
    </source>
</reference>
<keyword evidence="1" id="KW-1133">Transmembrane helix</keyword>
<keyword evidence="1" id="KW-0812">Transmembrane</keyword>
<accession>A0ABD3LXP1</accession>
<keyword evidence="1" id="KW-0472">Membrane</keyword>
<feature type="transmembrane region" description="Helical" evidence="1">
    <location>
        <begin position="24"/>
        <end position="45"/>
    </location>
</feature>
<proteinExistence type="predicted"/>
<evidence type="ECO:0000256" key="1">
    <source>
        <dbReference type="SAM" id="Phobius"/>
    </source>
</evidence>
<protein>
    <submittedName>
        <fullName evidence="2">Uncharacterized protein</fullName>
    </submittedName>
</protein>
<evidence type="ECO:0000313" key="3">
    <source>
        <dbReference type="Proteomes" id="UP001530293"/>
    </source>
</evidence>
<evidence type="ECO:0000313" key="2">
    <source>
        <dbReference type="EMBL" id="KAL3756530.1"/>
    </source>
</evidence>
<gene>
    <name evidence="2" type="ORF">ACHAWU_009924</name>
</gene>
<dbReference type="Proteomes" id="UP001530293">
    <property type="component" value="Unassembled WGS sequence"/>
</dbReference>
<dbReference type="InterPro" id="IPR054220">
    <property type="entry name" value="DUF6940"/>
</dbReference>
<dbReference type="Pfam" id="PF22086">
    <property type="entry name" value="DUF6940"/>
    <property type="match status" value="1"/>
</dbReference>
<sequence>MAKVITSSITSSAFRSRKHPPRQLLLIAIILLLPVLTILGAISWWRQREDDLHLPSRNSSMQKMDQIKAANTMGENDNMQQQQQYRHGSEQHSVKYIQVPSGRDDVQRYAARDSATDESISIREWLKMVYTDSPPGRRAASDLSTIIASSPYNSFLFETPGTSWTDSITTPFEFALVNEPALRDFAEKSPNPYAFAEYFNASSTQDETMTVCSFPNLGGDATLISPLPPSDANNDASYSHLAIFVRSAPKKEVAEFWKVAATNYLRALEEKHPQEKTWFSTNGMGVAWLHLRIDDRPKYYSYAPFKH</sequence>